<name>A0A9D1LC42_9FIRM</name>
<evidence type="ECO:0000313" key="3">
    <source>
        <dbReference type="EMBL" id="HIU34045.1"/>
    </source>
</evidence>
<dbReference type="EMBL" id="DVMU01000126">
    <property type="protein sequence ID" value="HIU34045.1"/>
    <property type="molecule type" value="Genomic_DNA"/>
</dbReference>
<protein>
    <submittedName>
        <fullName evidence="3">Fucose isomerase</fullName>
    </submittedName>
</protein>
<dbReference type="AlphaFoldDB" id="A0A9D1LC42"/>
<dbReference type="Proteomes" id="UP000824072">
    <property type="component" value="Unassembled WGS sequence"/>
</dbReference>
<keyword evidence="1 3" id="KW-0413">Isomerase</keyword>
<sequence length="480" mass="54823">MMEVGNMDHSMRLLFLPTRRNMEGEFFCNIDVALNRKKIVRDKLDQLGIDYVDIDFLNDEGLLFNGMDADRVAEYAREKHVDAVFAPHVNFGSEDAVAKVAKRLDKPLLLWGPRDDAPDAMGHRCTDSQCGLFATGKVLRQHKVPFTYMTNCTVDDPTFERTLRQFLAVAQVVKALRNLRLGQISVRPEPFWSVKSNELQLLERFGIEVVPTTLIELQAIFQDTLKNENKILDDMIASYRSRYAIHVEEDRLRNSAALTRSIRRWADEMKLDAIASACWGPMRELGNVASCFSFSELTEEKLPVICENDIHGAITSVIAQAATRWTCPSFFADLTIRHPENDNAELFWHCGVFPSSLARKDQRSSVEPNFDEKRPCVAHFELKKGDVTLCRFDCSEDQYSLLMMEGKVIDGPITEGTYGWIEFKDWPKIEHKFVTGPYIHHCVGVYGHIAEILYEACKYIPGLKPDFTEPTEEELAARLR</sequence>
<dbReference type="GO" id="GO:0008736">
    <property type="term" value="F:L-fucose isomerase activity"/>
    <property type="evidence" value="ECO:0007669"/>
    <property type="project" value="InterPro"/>
</dbReference>
<evidence type="ECO:0000256" key="2">
    <source>
        <dbReference type="ARBA" id="ARBA00023277"/>
    </source>
</evidence>
<accession>A0A9D1LC42</accession>
<evidence type="ECO:0000313" key="4">
    <source>
        <dbReference type="Proteomes" id="UP000824072"/>
    </source>
</evidence>
<proteinExistence type="predicted"/>
<dbReference type="InterPro" id="IPR009015">
    <property type="entry name" value="Fucose_isomerase_N/cen_sf"/>
</dbReference>
<reference evidence="3" key="1">
    <citation type="submission" date="2020-10" db="EMBL/GenBank/DDBJ databases">
        <authorList>
            <person name="Gilroy R."/>
        </authorList>
    </citation>
    <scope>NUCLEOTIDE SEQUENCE</scope>
    <source>
        <strain evidence="3">ChiHcec3-11533</strain>
    </source>
</reference>
<gene>
    <name evidence="3" type="ORF">IAB02_05730</name>
</gene>
<evidence type="ECO:0000256" key="1">
    <source>
        <dbReference type="ARBA" id="ARBA00023235"/>
    </source>
</evidence>
<dbReference type="GO" id="GO:0005737">
    <property type="term" value="C:cytoplasm"/>
    <property type="evidence" value="ECO:0007669"/>
    <property type="project" value="InterPro"/>
</dbReference>
<comment type="caution">
    <text evidence="3">The sequence shown here is derived from an EMBL/GenBank/DDBJ whole genome shotgun (WGS) entry which is preliminary data.</text>
</comment>
<dbReference type="PANTHER" id="PTHR36120">
    <property type="entry name" value="FUCOSE ISOMERASE"/>
    <property type="match status" value="1"/>
</dbReference>
<dbReference type="GO" id="GO:0006004">
    <property type="term" value="P:fucose metabolic process"/>
    <property type="evidence" value="ECO:0007669"/>
    <property type="project" value="InterPro"/>
</dbReference>
<dbReference type="SUPFAM" id="SSF53743">
    <property type="entry name" value="FucI/AraA N-terminal and middle domains"/>
    <property type="match status" value="1"/>
</dbReference>
<keyword evidence="2" id="KW-0119">Carbohydrate metabolism</keyword>
<reference evidence="3" key="2">
    <citation type="journal article" date="2021" name="PeerJ">
        <title>Extensive microbial diversity within the chicken gut microbiome revealed by metagenomics and culture.</title>
        <authorList>
            <person name="Gilroy R."/>
            <person name="Ravi A."/>
            <person name="Getino M."/>
            <person name="Pursley I."/>
            <person name="Horton D.L."/>
            <person name="Alikhan N.F."/>
            <person name="Baker D."/>
            <person name="Gharbi K."/>
            <person name="Hall N."/>
            <person name="Watson M."/>
            <person name="Adriaenssens E.M."/>
            <person name="Foster-Nyarko E."/>
            <person name="Jarju S."/>
            <person name="Secka A."/>
            <person name="Antonio M."/>
            <person name="Oren A."/>
            <person name="Chaudhuri R.R."/>
            <person name="La Ragione R."/>
            <person name="Hildebrand F."/>
            <person name="Pallen M.J."/>
        </authorList>
    </citation>
    <scope>NUCLEOTIDE SEQUENCE</scope>
    <source>
        <strain evidence="3">ChiHcec3-11533</strain>
    </source>
</reference>
<organism evidence="3 4">
    <name type="scientific">Candidatus Pullichristensenella excrementigallinarum</name>
    <dbReference type="NCBI Taxonomy" id="2840907"/>
    <lineage>
        <taxon>Bacteria</taxon>
        <taxon>Bacillati</taxon>
        <taxon>Bacillota</taxon>
        <taxon>Clostridia</taxon>
        <taxon>Candidatus Pullichristensenella</taxon>
    </lineage>
</organism>
<dbReference type="PANTHER" id="PTHR36120:SF1">
    <property type="entry name" value="L-FUCOSE ISOMERASE C-TERMINAL DOMAIN-CONTAINING PROTEIN"/>
    <property type="match status" value="1"/>
</dbReference>